<name>A0A199UJ87_ANACO</name>
<sequence length="61" mass="6900">MVFLELGALEFRYDQQGILQISCIVEHFRMAVDLITRNKRRSALLSAPLGSSLDISYKGDL</sequence>
<dbReference type="Proteomes" id="UP000092600">
    <property type="component" value="Unassembled WGS sequence"/>
</dbReference>
<dbReference type="AlphaFoldDB" id="A0A199UJ87"/>
<gene>
    <name evidence="1" type="ORF">ACMD2_13305</name>
</gene>
<reference evidence="1 2" key="1">
    <citation type="journal article" date="2016" name="DNA Res.">
        <title>The draft genome of MD-2 pineapple using hybrid error correction of long reads.</title>
        <authorList>
            <person name="Redwan R.M."/>
            <person name="Saidin A."/>
            <person name="Kumar S.V."/>
        </authorList>
    </citation>
    <scope>NUCLEOTIDE SEQUENCE [LARGE SCALE GENOMIC DNA]</scope>
    <source>
        <strain evidence="2">cv. MD2</strain>
        <tissue evidence="1">Leaf</tissue>
    </source>
</reference>
<comment type="caution">
    <text evidence="1">The sequence shown here is derived from an EMBL/GenBank/DDBJ whole genome shotgun (WGS) entry which is preliminary data.</text>
</comment>
<dbReference type="EMBL" id="LSRQ01007409">
    <property type="protein sequence ID" value="OAY64952.1"/>
    <property type="molecule type" value="Genomic_DNA"/>
</dbReference>
<evidence type="ECO:0000313" key="1">
    <source>
        <dbReference type="EMBL" id="OAY64952.1"/>
    </source>
</evidence>
<protein>
    <submittedName>
        <fullName evidence="1">Uncharacterized protein</fullName>
    </submittedName>
</protein>
<proteinExistence type="predicted"/>
<dbReference type="Gramene" id="Aco005034.1.mrna1">
    <property type="protein sequence ID" value="Aco005034.1.mrna1"/>
    <property type="gene ID" value="Aco005034.1.path1"/>
</dbReference>
<accession>A0A199UJ87</accession>
<evidence type="ECO:0000313" key="2">
    <source>
        <dbReference type="Proteomes" id="UP000092600"/>
    </source>
</evidence>
<organism evidence="1 2">
    <name type="scientific">Ananas comosus</name>
    <name type="common">Pineapple</name>
    <name type="synonym">Ananas ananas</name>
    <dbReference type="NCBI Taxonomy" id="4615"/>
    <lineage>
        <taxon>Eukaryota</taxon>
        <taxon>Viridiplantae</taxon>
        <taxon>Streptophyta</taxon>
        <taxon>Embryophyta</taxon>
        <taxon>Tracheophyta</taxon>
        <taxon>Spermatophyta</taxon>
        <taxon>Magnoliopsida</taxon>
        <taxon>Liliopsida</taxon>
        <taxon>Poales</taxon>
        <taxon>Bromeliaceae</taxon>
        <taxon>Bromelioideae</taxon>
        <taxon>Ananas</taxon>
    </lineage>
</organism>